<protein>
    <submittedName>
        <fullName evidence="8">Secreted protein (Por secretion system target)</fullName>
    </submittedName>
</protein>
<keyword evidence="2" id="KW-0378">Hydrolase</keyword>
<keyword evidence="9" id="KW-1185">Reference proteome</keyword>
<name>A0ABX5LN79_9BACT</name>
<gene>
    <name evidence="8" type="ORF">B0H50_10354</name>
</gene>
<comment type="similarity">
    <text evidence="6">Belongs to the glycosyl hydrolase 74 family.</text>
</comment>
<keyword evidence="5" id="KW-0624">Polysaccharide degradation</keyword>
<evidence type="ECO:0000256" key="5">
    <source>
        <dbReference type="ARBA" id="ARBA00023326"/>
    </source>
</evidence>
<evidence type="ECO:0000256" key="6">
    <source>
        <dbReference type="ARBA" id="ARBA00037986"/>
    </source>
</evidence>
<dbReference type="PANTHER" id="PTHR43739">
    <property type="entry name" value="XYLOGLUCANASE (EUROFUNG)"/>
    <property type="match status" value="1"/>
</dbReference>
<keyword evidence="1 7" id="KW-0732">Signal</keyword>
<feature type="chain" id="PRO_5047387560" evidence="7">
    <location>
        <begin position="21"/>
        <end position="936"/>
    </location>
</feature>
<dbReference type="Gene3D" id="2.130.10.10">
    <property type="entry name" value="YVTN repeat-like/Quinoprotein amine dehydrogenase"/>
    <property type="match status" value="2"/>
</dbReference>
<evidence type="ECO:0000256" key="2">
    <source>
        <dbReference type="ARBA" id="ARBA00022801"/>
    </source>
</evidence>
<dbReference type="InterPro" id="IPR052025">
    <property type="entry name" value="Xyloglucanase_GH74"/>
</dbReference>
<dbReference type="RefSeq" id="WP_106198188.1">
    <property type="nucleotide sequence ID" value="NZ_JAXEIU010000023.1"/>
</dbReference>
<keyword evidence="4" id="KW-0326">Glycosidase</keyword>
<evidence type="ECO:0000256" key="7">
    <source>
        <dbReference type="SAM" id="SignalP"/>
    </source>
</evidence>
<dbReference type="Proteomes" id="UP000245523">
    <property type="component" value="Unassembled WGS sequence"/>
</dbReference>
<dbReference type="SUPFAM" id="SSF110296">
    <property type="entry name" value="Oligoxyloglucan reducing end-specific cellobiohydrolase"/>
    <property type="match status" value="3"/>
</dbReference>
<dbReference type="InterPro" id="IPR015943">
    <property type="entry name" value="WD40/YVTN_repeat-like_dom_sf"/>
</dbReference>
<proteinExistence type="inferred from homology"/>
<dbReference type="InterPro" id="IPR026444">
    <property type="entry name" value="Secre_tail"/>
</dbReference>
<dbReference type="CDD" id="cd15482">
    <property type="entry name" value="Sialidase_non-viral"/>
    <property type="match status" value="2"/>
</dbReference>
<reference evidence="8 9" key="1">
    <citation type="submission" date="2018-05" db="EMBL/GenBank/DDBJ databases">
        <title>Animal gut microbial communities from fecal samples from Wisconsin, USA.</title>
        <authorList>
            <person name="Neumann A."/>
        </authorList>
    </citation>
    <scope>NUCLEOTIDE SEQUENCE [LARGE SCALE GENOMIC DNA]</scope>
    <source>
        <strain evidence="8 9">UWS4</strain>
    </source>
</reference>
<accession>A0ABX5LN79</accession>
<dbReference type="NCBIfam" id="TIGR04183">
    <property type="entry name" value="Por_Secre_tail"/>
    <property type="match status" value="1"/>
</dbReference>
<sequence>MVKIFRISLTCAAVASVAFAAKSSDFKWSNVYMGGGGFVSSVIASPIDENLFYARTDVGGAYRWNNASAHWESMMDWVDVSERGLLGIEALAVDPQESNTVYMMAGTSYFNNARSAFLKSTDKGSSWEISYVWDSTGAKGGVVQDFGVHGNGMGRGNGEALAIDPNNSDNMFYGSRRSGLWKSTDNGKTWSHVDAWKKAAGSDTTWNGSGFSFVQYAPGSSKVLYAGFLREGSTKNSTFENVFTSTDGGKSWAALPIPDKLRATAGGSLVRLMPQRAVVSKDGSVLIITFADGAGPHTMAWDEGWGMIYDGFGRGAVLKYDVSKKEWSNISPENVLYYNGAKYDVVDVKDSAYQYCAPYGGIAIDPNDSKKIVITAAGYNGAQYWYNATSDSTGSYSDQWGTQIYYSEDGGEHFVQSFAYRNLSDQVSPKMDENGIGWMKNSSIHWSGSVAIDPFNPKRVFIASGNGVFRTDDITAYTLSKDPYVSNNTRIYDAWGVVTNNQVWKVSSHGIEETVPYEVVSIPGGPLVSVIADYDGFRHNKVYEYPTTRHISGVDGGKSLGSTWSLAYAPKSGKLVKVTDSRKYSGKYNDIPIAPLQYSTDSAKTWSVETYTGPNSSYSGGTAAISADGSMAIWVPEKGTTKVLRNYNTTTWDEVSGITNSSYVVGDPEDANVFYAYDKTAGIFYKSTDQGKTFAKISEPGKSGFKKFRAIPGKVGDLWLPIGIQDEQGNPKSGNLLHSTDGGKTWNKISGVGYTEAVGYGIGAGGKGISIYAFTIVDKVTGVFGSDDEGKTWTRVNDDAHEYGGLANGEFVMGDMNTYGVVYMSTAGRGIAARVPSSWKMDGSNTSAAIPKQVKESTLNFNRYASIESGNLNLIVNNSSLQVALYDLNGNCVYQKRFTQSASLPLGEMAKARGTYIVRVTSGKTLLLSSQVGILR</sequence>
<keyword evidence="3" id="KW-0119">Carbohydrate metabolism</keyword>
<comment type="caution">
    <text evidence="8">The sequence shown here is derived from an EMBL/GenBank/DDBJ whole genome shotgun (WGS) entry which is preliminary data.</text>
</comment>
<dbReference type="EMBL" id="QGHD01000003">
    <property type="protein sequence ID" value="PWL03762.1"/>
    <property type="molecule type" value="Genomic_DNA"/>
</dbReference>
<feature type="signal peptide" evidence="7">
    <location>
        <begin position="1"/>
        <end position="20"/>
    </location>
</feature>
<dbReference type="PANTHER" id="PTHR43739:SF2">
    <property type="entry name" value="OLIGOXYLOGLUCAN-REDUCING END-SPECIFIC XYLOGLUCANASE-RELATED"/>
    <property type="match status" value="1"/>
</dbReference>
<evidence type="ECO:0000256" key="1">
    <source>
        <dbReference type="ARBA" id="ARBA00022729"/>
    </source>
</evidence>
<evidence type="ECO:0000256" key="4">
    <source>
        <dbReference type="ARBA" id="ARBA00023295"/>
    </source>
</evidence>
<organism evidence="8 9">
    <name type="scientific">Hallerella porci</name>
    <dbReference type="NCBI Taxonomy" id="1945871"/>
    <lineage>
        <taxon>Bacteria</taxon>
        <taxon>Pseudomonadati</taxon>
        <taxon>Fibrobacterota</taxon>
        <taxon>Fibrobacteria</taxon>
        <taxon>Fibrobacterales</taxon>
        <taxon>Fibrobacteraceae</taxon>
        <taxon>Hallerella</taxon>
    </lineage>
</organism>
<evidence type="ECO:0000256" key="3">
    <source>
        <dbReference type="ARBA" id="ARBA00023277"/>
    </source>
</evidence>
<evidence type="ECO:0000313" key="9">
    <source>
        <dbReference type="Proteomes" id="UP000245523"/>
    </source>
</evidence>
<evidence type="ECO:0000313" key="8">
    <source>
        <dbReference type="EMBL" id="PWL03762.1"/>
    </source>
</evidence>